<dbReference type="EMBL" id="WJXA01000013">
    <property type="protein sequence ID" value="KAF7120152.1"/>
    <property type="molecule type" value="Genomic_DNA"/>
</dbReference>
<feature type="compositionally biased region" description="Basic residues" evidence="1">
    <location>
        <begin position="13"/>
        <end position="26"/>
    </location>
</feature>
<reference evidence="2" key="1">
    <citation type="submission" date="2019-11" db="EMBL/GenBank/DDBJ databases">
        <authorList>
            <person name="Liu Y."/>
            <person name="Hou J."/>
            <person name="Li T.-Q."/>
            <person name="Guan C.-H."/>
            <person name="Wu X."/>
            <person name="Wu H.-Z."/>
            <person name="Ling F."/>
            <person name="Zhang R."/>
            <person name="Shi X.-G."/>
            <person name="Ren J.-P."/>
            <person name="Chen E.-F."/>
            <person name="Sun J.-M."/>
        </authorList>
    </citation>
    <scope>NUCLEOTIDE SEQUENCE</scope>
    <source>
        <strain evidence="2">Adult_tree_wgs_1</strain>
        <tissue evidence="2">Leaves</tissue>
    </source>
</reference>
<dbReference type="Proteomes" id="UP000626092">
    <property type="component" value="Unassembled WGS sequence"/>
</dbReference>
<gene>
    <name evidence="2" type="ORF">RHSIM_Rhsim13G0090300</name>
</gene>
<organism evidence="2 3">
    <name type="scientific">Rhododendron simsii</name>
    <name type="common">Sims's rhododendron</name>
    <dbReference type="NCBI Taxonomy" id="118357"/>
    <lineage>
        <taxon>Eukaryota</taxon>
        <taxon>Viridiplantae</taxon>
        <taxon>Streptophyta</taxon>
        <taxon>Embryophyta</taxon>
        <taxon>Tracheophyta</taxon>
        <taxon>Spermatophyta</taxon>
        <taxon>Magnoliopsida</taxon>
        <taxon>eudicotyledons</taxon>
        <taxon>Gunneridae</taxon>
        <taxon>Pentapetalae</taxon>
        <taxon>asterids</taxon>
        <taxon>Ericales</taxon>
        <taxon>Ericaceae</taxon>
        <taxon>Ericoideae</taxon>
        <taxon>Rhodoreae</taxon>
        <taxon>Rhododendron</taxon>
    </lineage>
</organism>
<feature type="region of interest" description="Disordered" evidence="1">
    <location>
        <begin position="1"/>
        <end position="137"/>
    </location>
</feature>
<name>A0A834FZ78_RHOSS</name>
<feature type="compositionally biased region" description="Low complexity" evidence="1">
    <location>
        <begin position="112"/>
        <end position="128"/>
    </location>
</feature>
<dbReference type="AlphaFoldDB" id="A0A834FZ78"/>
<feature type="compositionally biased region" description="Low complexity" evidence="1">
    <location>
        <begin position="91"/>
        <end position="100"/>
    </location>
</feature>
<dbReference type="OrthoDB" id="1724714at2759"/>
<sequence length="137" mass="14510">MGTPPKSLEANKAHGKPVKPVIRKAHYQPTRVPSEEGLPESGVDAMIRYCDPIQPKEMEATGSNPKKNPKQNGLPRRGQIKIDMMKKARKSIASAASAAACLGPKSGENGRTSLSSSSSTTPKASPSPYNSEAQSDP</sequence>
<accession>A0A834FZ78</accession>
<evidence type="ECO:0000256" key="1">
    <source>
        <dbReference type="SAM" id="MobiDB-lite"/>
    </source>
</evidence>
<protein>
    <submittedName>
        <fullName evidence="2">Uncharacterized protein</fullName>
    </submittedName>
</protein>
<evidence type="ECO:0000313" key="2">
    <source>
        <dbReference type="EMBL" id="KAF7120152.1"/>
    </source>
</evidence>
<proteinExistence type="predicted"/>
<keyword evidence="3" id="KW-1185">Reference proteome</keyword>
<comment type="caution">
    <text evidence="2">The sequence shown here is derived from an EMBL/GenBank/DDBJ whole genome shotgun (WGS) entry which is preliminary data.</text>
</comment>
<evidence type="ECO:0000313" key="3">
    <source>
        <dbReference type="Proteomes" id="UP000626092"/>
    </source>
</evidence>